<evidence type="ECO:0008006" key="2">
    <source>
        <dbReference type="Google" id="ProtNLM"/>
    </source>
</evidence>
<evidence type="ECO:0000313" key="1">
    <source>
        <dbReference type="EMBL" id="GAG49117.1"/>
    </source>
</evidence>
<dbReference type="SUPFAM" id="SSF52540">
    <property type="entry name" value="P-loop containing nucleoside triphosphate hydrolases"/>
    <property type="match status" value="1"/>
</dbReference>
<accession>X0YQF1</accession>
<dbReference type="AlphaFoldDB" id="X0YQF1"/>
<reference evidence="1" key="1">
    <citation type="journal article" date="2014" name="Front. Microbiol.">
        <title>High frequency of phylogenetically diverse reductive dehalogenase-homologous genes in deep subseafloor sedimentary metagenomes.</title>
        <authorList>
            <person name="Kawai M."/>
            <person name="Futagami T."/>
            <person name="Toyoda A."/>
            <person name="Takaki Y."/>
            <person name="Nishi S."/>
            <person name="Hori S."/>
            <person name="Arai W."/>
            <person name="Tsubouchi T."/>
            <person name="Morono Y."/>
            <person name="Uchiyama I."/>
            <person name="Ito T."/>
            <person name="Fujiyama A."/>
            <person name="Inagaki F."/>
            <person name="Takami H."/>
        </authorList>
    </citation>
    <scope>NUCLEOTIDE SEQUENCE</scope>
    <source>
        <strain evidence="1">Expedition CK06-06</strain>
    </source>
</reference>
<feature type="non-terminal residue" evidence="1">
    <location>
        <position position="74"/>
    </location>
</feature>
<gene>
    <name evidence="1" type="ORF">S01H1_80640</name>
</gene>
<proteinExistence type="predicted"/>
<dbReference type="EMBL" id="BARS01054478">
    <property type="protein sequence ID" value="GAG49117.1"/>
    <property type="molecule type" value="Genomic_DNA"/>
</dbReference>
<dbReference type="InterPro" id="IPR027417">
    <property type="entry name" value="P-loop_NTPase"/>
</dbReference>
<dbReference type="PANTHER" id="PTHR43063">
    <property type="entry name" value="4FE-4S CLUSTER CONTAINING PARA FAMILY ATPASE PROTEIN"/>
    <property type="match status" value="1"/>
</dbReference>
<sequence length="74" mass="7806">MKIGITGGKGGTGKSTIATALAFELAKSQKSSISDESKISEGLEISKKFQSKNKVLLIDADVDCPNDHLILSIK</sequence>
<name>X0YQF1_9ZZZZ</name>
<protein>
    <recommendedName>
        <fullName evidence="2">CobQ/CobB/MinD/ParA nucleotide binding domain-containing protein</fullName>
    </recommendedName>
</protein>
<dbReference type="PANTHER" id="PTHR43063:SF1">
    <property type="entry name" value="4FE-4S CLUSTER CONTAINING PARA FAMILY ATPASE PROTEIN"/>
    <property type="match status" value="1"/>
</dbReference>
<organism evidence="1">
    <name type="scientific">marine sediment metagenome</name>
    <dbReference type="NCBI Taxonomy" id="412755"/>
    <lineage>
        <taxon>unclassified sequences</taxon>
        <taxon>metagenomes</taxon>
        <taxon>ecological metagenomes</taxon>
    </lineage>
</organism>
<dbReference type="Gene3D" id="3.40.50.300">
    <property type="entry name" value="P-loop containing nucleotide triphosphate hydrolases"/>
    <property type="match status" value="1"/>
</dbReference>
<comment type="caution">
    <text evidence="1">The sequence shown here is derived from an EMBL/GenBank/DDBJ whole genome shotgun (WGS) entry which is preliminary data.</text>
</comment>